<evidence type="ECO:0000313" key="1">
    <source>
        <dbReference type="EMBL" id="KKN41266.1"/>
    </source>
</evidence>
<proteinExistence type="predicted"/>
<sequence>MKDFNIFLIHHMVALRKKGHLIFCPAIIDTTWVWAEYSFQHHGNGD</sequence>
<dbReference type="AlphaFoldDB" id="A0A0F9SWK4"/>
<gene>
    <name evidence="1" type="ORF">LCGC14_0725150</name>
</gene>
<dbReference type="EMBL" id="LAZR01001658">
    <property type="protein sequence ID" value="KKN41266.1"/>
    <property type="molecule type" value="Genomic_DNA"/>
</dbReference>
<reference evidence="1" key="1">
    <citation type="journal article" date="2015" name="Nature">
        <title>Complex archaea that bridge the gap between prokaryotes and eukaryotes.</title>
        <authorList>
            <person name="Spang A."/>
            <person name="Saw J.H."/>
            <person name="Jorgensen S.L."/>
            <person name="Zaremba-Niedzwiedzka K."/>
            <person name="Martijn J."/>
            <person name="Lind A.E."/>
            <person name="van Eijk R."/>
            <person name="Schleper C."/>
            <person name="Guy L."/>
            <person name="Ettema T.J."/>
        </authorList>
    </citation>
    <scope>NUCLEOTIDE SEQUENCE</scope>
</reference>
<accession>A0A0F9SWK4</accession>
<organism evidence="1">
    <name type="scientific">marine sediment metagenome</name>
    <dbReference type="NCBI Taxonomy" id="412755"/>
    <lineage>
        <taxon>unclassified sequences</taxon>
        <taxon>metagenomes</taxon>
        <taxon>ecological metagenomes</taxon>
    </lineage>
</organism>
<protein>
    <submittedName>
        <fullName evidence="1">Uncharacterized protein</fullName>
    </submittedName>
</protein>
<comment type="caution">
    <text evidence="1">The sequence shown here is derived from an EMBL/GenBank/DDBJ whole genome shotgun (WGS) entry which is preliminary data.</text>
</comment>
<name>A0A0F9SWK4_9ZZZZ</name>